<feature type="compositionally biased region" description="Polar residues" evidence="4">
    <location>
        <begin position="916"/>
        <end position="925"/>
    </location>
</feature>
<dbReference type="PANTHER" id="PTHR23253:SF9">
    <property type="entry name" value="EUKARYOTIC TRANSLATION INITIATION FACTOR 4 GAMMA 2"/>
    <property type="match status" value="1"/>
</dbReference>
<dbReference type="Gene3D" id="1.25.40.180">
    <property type="match status" value="3"/>
</dbReference>
<evidence type="ECO:0000256" key="4">
    <source>
        <dbReference type="SAM" id="MobiDB-lite"/>
    </source>
</evidence>
<dbReference type="SMART" id="SM00544">
    <property type="entry name" value="MA3"/>
    <property type="match status" value="1"/>
</dbReference>
<dbReference type="SUPFAM" id="SSF48371">
    <property type="entry name" value="ARM repeat"/>
    <property type="match status" value="2"/>
</dbReference>
<feature type="compositionally biased region" description="Polar residues" evidence="4">
    <location>
        <begin position="48"/>
        <end position="60"/>
    </location>
</feature>
<dbReference type="PANTHER" id="PTHR23253">
    <property type="entry name" value="EUKARYOTIC TRANSLATION INITIATION FACTOR 4 GAMMA"/>
    <property type="match status" value="1"/>
</dbReference>
<dbReference type="GO" id="GO:0003729">
    <property type="term" value="F:mRNA binding"/>
    <property type="evidence" value="ECO:0007669"/>
    <property type="project" value="TreeGrafter"/>
</dbReference>
<feature type="region of interest" description="Disordered" evidence="4">
    <location>
        <begin position="409"/>
        <end position="464"/>
    </location>
</feature>
<dbReference type="InterPro" id="IPR003891">
    <property type="entry name" value="Initiation_fac_eIF4g_MI"/>
</dbReference>
<dbReference type="InterPro" id="IPR016024">
    <property type="entry name" value="ARM-type_fold"/>
</dbReference>
<gene>
    <name evidence="6" type="ORF">WJX72_005497</name>
</gene>
<organism evidence="6 7">
    <name type="scientific">[Myrmecia] bisecta</name>
    <dbReference type="NCBI Taxonomy" id="41462"/>
    <lineage>
        <taxon>Eukaryota</taxon>
        <taxon>Viridiplantae</taxon>
        <taxon>Chlorophyta</taxon>
        <taxon>core chlorophytes</taxon>
        <taxon>Trebouxiophyceae</taxon>
        <taxon>Trebouxiales</taxon>
        <taxon>Trebouxiaceae</taxon>
        <taxon>Myrmecia</taxon>
    </lineage>
</organism>
<feature type="region of interest" description="Disordered" evidence="4">
    <location>
        <begin position="1"/>
        <end position="60"/>
    </location>
</feature>
<evidence type="ECO:0000256" key="2">
    <source>
        <dbReference type="ARBA" id="ARBA00022540"/>
    </source>
</evidence>
<evidence type="ECO:0000313" key="6">
    <source>
        <dbReference type="EMBL" id="KAK9820051.1"/>
    </source>
</evidence>
<name>A0AAW1QF30_9CHLO</name>
<feature type="region of interest" description="Disordered" evidence="4">
    <location>
        <begin position="323"/>
        <end position="352"/>
    </location>
</feature>
<reference evidence="6 7" key="1">
    <citation type="journal article" date="2024" name="Nat. Commun.">
        <title>Phylogenomics reveals the evolutionary origins of lichenization in chlorophyte algae.</title>
        <authorList>
            <person name="Puginier C."/>
            <person name="Libourel C."/>
            <person name="Otte J."/>
            <person name="Skaloud P."/>
            <person name="Haon M."/>
            <person name="Grisel S."/>
            <person name="Petersen M."/>
            <person name="Berrin J.G."/>
            <person name="Delaux P.M."/>
            <person name="Dal Grande F."/>
            <person name="Keller J."/>
        </authorList>
    </citation>
    <scope>NUCLEOTIDE SEQUENCE [LARGE SCALE GENOMIC DNA]</scope>
    <source>
        <strain evidence="6 7">SAG 2043</strain>
    </source>
</reference>
<dbReference type="GO" id="GO:0003743">
    <property type="term" value="F:translation initiation factor activity"/>
    <property type="evidence" value="ECO:0007669"/>
    <property type="project" value="UniProtKB-KW"/>
</dbReference>
<feature type="region of interest" description="Disordered" evidence="4">
    <location>
        <begin position="492"/>
        <end position="512"/>
    </location>
</feature>
<sequence>MSERPHKHVGQRLGRGGRASRDGSARAPDRGNATEGQQLPPGSINGLPGTQGSYPSVQFGSFTGLPGAELQQSPGSGFQMNALGFQSVMRTTSAPPSMADMGHMNFVPPQGAYPAGPGGYPFYPYAPANNFQAGVSYSASPPGLPAGFAPPQPYTAPARQPAAKSKAIKIIDPATNQEVMLGKQAEAKRIASEQKRAAASAAAGGLGGSKLSGALPASQPKPFVSGVSGATSAPFAAPSSFIKTMSWAKVASQPSSDADKPQVEEAKPIGIRTPAAAGAAGEGSEEAGRAAPALSAKAKRKAALERAEAASGQGDFMDAYTEHKEAPPEPAAKAAPLAPPPSTAQTTPVDEEVDDWETAAEGVPTPRAKAPHAPADDTKRLQYSRDWLMTFQSACIRKPEGLEQGETSMILRDGSGDGGRQAFDMAPRRAPPRAGPPPPPADADSRWKNRGMPMAGPGGPPGMPGMMGPGGRMMGTGRGLAGKQGIEGDKWQRGPLPPAPPGGGARAPVLHKSENRYEVGKVLSDDPDEERKQKEIKSLLNKVTPEKFDKIFDQMVAVGIATPKTLRGLINQVFDKALTEPTFCEIYAKLCLKLNEELPDFEDDTEVEPEDGRPRQPLTLRRLLLNKCQEEFEKGDAAMAAVDAREKADREKSEAQDQKAGEEGKEASTSGTDAAPGAAGEGEKEEGELAADDKLRLRREEALRAEEELKGRRRMLGNIQFIGQLYKYKMLTEKIMHTCIRKLLGEIDNPKREDVECLCKLLSTVGRQLDESKTGKGQGRQHMDAYFQRIQRLAQSPKLDSRIRFMLQDTIELRHAQWVERRKVEGPKTIEEIHADARNELNKQRLQGGDRRGPRETFPPRGREPPPARRFDDSKVDAPIRTMRSNTDFAGSLRPGGGGAPSFRPGGGPPAVRAAQPSQRESLSTAAAPAARVPSPAPVPAAHPAAAAQPALTDQQLLTRAKTIIAELAANKNLKDADICIRELAEQAGNVVRLVEKVVQAVLEAKAVDLHSFSDVLVQLVQSAEALLSAAELQKGLEAVVDTLDQVAIDVPKAPGVMGELVGLLAGAGLVDLVGLARRALSAGRTQEGDAEEEEGGLVDDGYAVDLVGRALQTQAAQLGQDTMLKCWQAGGLDFIAFLPEYERDDDKALQKIAQKYSLRKLLKLPSPEEHVASAIAQGTSAEELRAWIDSNAKGSWSDPAFVRAIILSTLQTAVPAPQATDLSKSFRTGNATLERCLPLLQQLSNQNSPRTVQEAAVLAAQDYFEASNCLKGLMVRLLEDLRDWGLVSAPAFAHWQYDSKSQRAVMDAHRFLDEIKHQEAEEEET</sequence>
<comment type="similarity">
    <text evidence="1">Belongs to the eukaryotic initiation factor 4G family.</text>
</comment>
<protein>
    <recommendedName>
        <fullName evidence="5">MI domain-containing protein</fullName>
    </recommendedName>
</protein>
<feature type="compositionally biased region" description="Basic and acidic residues" evidence="4">
    <location>
        <begin position="837"/>
        <end position="855"/>
    </location>
</feature>
<dbReference type="Proteomes" id="UP001489004">
    <property type="component" value="Unassembled WGS sequence"/>
</dbReference>
<keyword evidence="7" id="KW-1185">Reference proteome</keyword>
<dbReference type="PROSITE" id="PS51366">
    <property type="entry name" value="MI"/>
    <property type="match status" value="1"/>
</dbReference>
<dbReference type="Pfam" id="PF02854">
    <property type="entry name" value="MIF4G"/>
    <property type="match status" value="1"/>
</dbReference>
<feature type="domain" description="MI" evidence="5">
    <location>
        <begin position="956"/>
        <end position="1081"/>
    </location>
</feature>
<dbReference type="GO" id="GO:0016281">
    <property type="term" value="C:eukaryotic translation initiation factor 4F complex"/>
    <property type="evidence" value="ECO:0007669"/>
    <property type="project" value="TreeGrafter"/>
</dbReference>
<feature type="compositionally biased region" description="Basic residues" evidence="4">
    <location>
        <begin position="1"/>
        <end position="10"/>
    </location>
</feature>
<feature type="compositionally biased region" description="Basic and acidic residues" evidence="4">
    <location>
        <begin position="861"/>
        <end position="878"/>
    </location>
</feature>
<evidence type="ECO:0000313" key="7">
    <source>
        <dbReference type="Proteomes" id="UP001489004"/>
    </source>
</evidence>
<evidence type="ECO:0000256" key="3">
    <source>
        <dbReference type="ARBA" id="ARBA00022917"/>
    </source>
</evidence>
<keyword evidence="2" id="KW-0396">Initiation factor</keyword>
<feature type="compositionally biased region" description="Basic and acidic residues" evidence="4">
    <location>
        <begin position="257"/>
        <end position="267"/>
    </location>
</feature>
<keyword evidence="3" id="KW-0648">Protein biosynthesis</keyword>
<accession>A0AAW1QF30</accession>
<proteinExistence type="inferred from homology"/>
<dbReference type="Pfam" id="PF02847">
    <property type="entry name" value="MA3"/>
    <property type="match status" value="1"/>
</dbReference>
<dbReference type="EMBL" id="JALJOR010000003">
    <property type="protein sequence ID" value="KAK9820051.1"/>
    <property type="molecule type" value="Genomic_DNA"/>
</dbReference>
<dbReference type="SMART" id="SM00543">
    <property type="entry name" value="MIF4G"/>
    <property type="match status" value="1"/>
</dbReference>
<feature type="region of interest" description="Disordered" evidence="4">
    <location>
        <begin position="252"/>
        <end position="293"/>
    </location>
</feature>
<dbReference type="InterPro" id="IPR003890">
    <property type="entry name" value="MIF4G-like_typ-3"/>
</dbReference>
<feature type="compositionally biased region" description="Basic and acidic residues" evidence="4">
    <location>
        <begin position="643"/>
        <end position="666"/>
    </location>
</feature>
<evidence type="ECO:0000256" key="1">
    <source>
        <dbReference type="ARBA" id="ARBA00005775"/>
    </source>
</evidence>
<evidence type="ECO:0000259" key="5">
    <source>
        <dbReference type="PROSITE" id="PS51366"/>
    </source>
</evidence>
<feature type="compositionally biased region" description="Basic and acidic residues" evidence="4">
    <location>
        <begin position="19"/>
        <end position="29"/>
    </location>
</feature>
<feature type="region of interest" description="Disordered" evidence="4">
    <location>
        <begin position="837"/>
        <end position="948"/>
    </location>
</feature>
<comment type="caution">
    <text evidence="6">The sequence shown here is derived from an EMBL/GenBank/DDBJ whole genome shotgun (WGS) entry which is preliminary data.</text>
</comment>
<feature type="region of interest" description="Disordered" evidence="4">
    <location>
        <begin position="639"/>
        <end position="691"/>
    </location>
</feature>